<dbReference type="NCBIfam" id="NF047827">
    <property type="entry name" value="T3SSXpsH"/>
    <property type="match status" value="1"/>
</dbReference>
<feature type="domain" description="General secretion pathway GspH" evidence="12">
    <location>
        <begin position="55"/>
        <end position="150"/>
    </location>
</feature>
<comment type="similarity">
    <text evidence="9">Belongs to the GSP H family.</text>
</comment>
<accession>A0A1T5LG35</accession>
<dbReference type="GO" id="GO:0015628">
    <property type="term" value="P:protein secretion by the type II secretion system"/>
    <property type="evidence" value="ECO:0007669"/>
    <property type="project" value="InterPro"/>
</dbReference>
<dbReference type="EMBL" id="FUZV01000002">
    <property type="protein sequence ID" value="SKC74655.1"/>
    <property type="molecule type" value="Genomic_DNA"/>
</dbReference>
<dbReference type="SUPFAM" id="SSF54523">
    <property type="entry name" value="Pili subunits"/>
    <property type="match status" value="1"/>
</dbReference>
<dbReference type="STRING" id="428993.SAMN06296058_2425"/>
<evidence type="ECO:0000259" key="12">
    <source>
        <dbReference type="Pfam" id="PF12019"/>
    </source>
</evidence>
<dbReference type="Proteomes" id="UP000190341">
    <property type="component" value="Unassembled WGS sequence"/>
</dbReference>
<gene>
    <name evidence="13" type="ORF">SAMN06296058_2425</name>
</gene>
<dbReference type="AlphaFoldDB" id="A0A1T5LG35"/>
<keyword evidence="5" id="KW-0997">Cell inner membrane</keyword>
<organism evidence="13 14">
    <name type="scientific">Pseudoxanthomonas indica</name>
    <dbReference type="NCBI Taxonomy" id="428993"/>
    <lineage>
        <taxon>Bacteria</taxon>
        <taxon>Pseudomonadati</taxon>
        <taxon>Pseudomonadota</taxon>
        <taxon>Gammaproteobacteria</taxon>
        <taxon>Lysobacterales</taxon>
        <taxon>Lysobacteraceae</taxon>
        <taxon>Pseudoxanthomonas</taxon>
    </lineage>
</organism>
<protein>
    <recommendedName>
        <fullName evidence="2">Type II secretion system protein H</fullName>
    </recommendedName>
    <alternativeName>
        <fullName evidence="10">General secretion pathway protein H</fullName>
    </alternativeName>
</protein>
<dbReference type="GO" id="GO:0015627">
    <property type="term" value="C:type II protein secretion system complex"/>
    <property type="evidence" value="ECO:0007669"/>
    <property type="project" value="InterPro"/>
</dbReference>
<dbReference type="InterPro" id="IPR012902">
    <property type="entry name" value="N_methyl_site"/>
</dbReference>
<dbReference type="InterPro" id="IPR022346">
    <property type="entry name" value="T2SS_GspH"/>
</dbReference>
<dbReference type="PROSITE" id="PS00409">
    <property type="entry name" value="PROKAR_NTER_METHYL"/>
    <property type="match status" value="1"/>
</dbReference>
<evidence type="ECO:0000256" key="10">
    <source>
        <dbReference type="ARBA" id="ARBA00030775"/>
    </source>
</evidence>
<dbReference type="InterPro" id="IPR045584">
    <property type="entry name" value="Pilin-like"/>
</dbReference>
<evidence type="ECO:0000256" key="9">
    <source>
        <dbReference type="ARBA" id="ARBA00025772"/>
    </source>
</evidence>
<sequence>MRSGGLQRQGPTSRHRAGGVTLLEILLVLMLMALGGALAAMLLSGGLDGMRLRSEAREIAAQLRYTRTQAMVTGKPQRFVIDPRAHRWEAPNGRHGEIPKQLGVTVVSARQVQRDAGQAAIVFFHDGGSSGGQIRLSAKRGRWHVDVAWLTGEVRAVRGGGGG</sequence>
<proteinExistence type="inferred from homology"/>
<evidence type="ECO:0000256" key="1">
    <source>
        <dbReference type="ARBA" id="ARBA00004377"/>
    </source>
</evidence>
<evidence type="ECO:0000256" key="7">
    <source>
        <dbReference type="ARBA" id="ARBA00022989"/>
    </source>
</evidence>
<name>A0A1T5LG35_9GAMM</name>
<feature type="transmembrane region" description="Helical" evidence="11">
    <location>
        <begin position="20"/>
        <end position="43"/>
    </location>
</feature>
<evidence type="ECO:0000256" key="5">
    <source>
        <dbReference type="ARBA" id="ARBA00022519"/>
    </source>
</evidence>
<dbReference type="OrthoDB" id="8481584at2"/>
<keyword evidence="3" id="KW-1003">Cell membrane</keyword>
<comment type="subcellular location">
    <subcellularLocation>
        <location evidence="1">Cell inner membrane</location>
        <topology evidence="1">Single-pass membrane protein</topology>
    </subcellularLocation>
</comment>
<dbReference type="RefSeq" id="WP_079724788.1">
    <property type="nucleotide sequence ID" value="NZ_BMCL01000001.1"/>
</dbReference>
<keyword evidence="6 11" id="KW-0812">Transmembrane</keyword>
<keyword evidence="8 11" id="KW-0472">Membrane</keyword>
<evidence type="ECO:0000256" key="8">
    <source>
        <dbReference type="ARBA" id="ARBA00023136"/>
    </source>
</evidence>
<reference evidence="13 14" key="1">
    <citation type="submission" date="2017-02" db="EMBL/GenBank/DDBJ databases">
        <authorList>
            <person name="Peterson S.W."/>
        </authorList>
    </citation>
    <scope>NUCLEOTIDE SEQUENCE [LARGE SCALE GENOMIC DNA]</scope>
    <source>
        <strain evidence="13 14">P15</strain>
    </source>
</reference>
<dbReference type="Gene3D" id="3.55.40.10">
    <property type="entry name" value="minor pseudopilin epsh domain"/>
    <property type="match status" value="1"/>
</dbReference>
<evidence type="ECO:0000256" key="2">
    <source>
        <dbReference type="ARBA" id="ARBA00021549"/>
    </source>
</evidence>
<evidence type="ECO:0000256" key="3">
    <source>
        <dbReference type="ARBA" id="ARBA00022475"/>
    </source>
</evidence>
<keyword evidence="4" id="KW-0488">Methylation</keyword>
<keyword evidence="14" id="KW-1185">Reference proteome</keyword>
<evidence type="ECO:0000256" key="11">
    <source>
        <dbReference type="SAM" id="Phobius"/>
    </source>
</evidence>
<dbReference type="Pfam" id="PF12019">
    <property type="entry name" value="GspH"/>
    <property type="match status" value="1"/>
</dbReference>
<evidence type="ECO:0000313" key="13">
    <source>
        <dbReference type="EMBL" id="SKC74655.1"/>
    </source>
</evidence>
<evidence type="ECO:0000256" key="4">
    <source>
        <dbReference type="ARBA" id="ARBA00022481"/>
    </source>
</evidence>
<dbReference type="GO" id="GO:0005886">
    <property type="term" value="C:plasma membrane"/>
    <property type="evidence" value="ECO:0007669"/>
    <property type="project" value="UniProtKB-SubCell"/>
</dbReference>
<evidence type="ECO:0000313" key="14">
    <source>
        <dbReference type="Proteomes" id="UP000190341"/>
    </source>
</evidence>
<evidence type="ECO:0000256" key="6">
    <source>
        <dbReference type="ARBA" id="ARBA00022692"/>
    </source>
</evidence>
<keyword evidence="7 11" id="KW-1133">Transmembrane helix</keyword>